<accession>A0A9P3LT79</accession>
<evidence type="ECO:0000313" key="3">
    <source>
        <dbReference type="Proteomes" id="UP000827284"/>
    </source>
</evidence>
<reference evidence="2" key="2">
    <citation type="journal article" date="2022" name="Microbiol. Resour. Announc.">
        <title>Whole-Genome Sequence of Entomortierella parvispora E1425, a Mucoromycotan Fungus Associated with Burkholderiaceae-Related Endosymbiotic Bacteria.</title>
        <authorList>
            <person name="Herlambang A."/>
            <person name="Guo Y."/>
            <person name="Takashima Y."/>
            <person name="Narisawa K."/>
            <person name="Ohta H."/>
            <person name="Nishizawa T."/>
        </authorList>
    </citation>
    <scope>NUCLEOTIDE SEQUENCE</scope>
    <source>
        <strain evidence="2">E1425</strain>
    </source>
</reference>
<dbReference type="Proteomes" id="UP000827284">
    <property type="component" value="Unassembled WGS sequence"/>
</dbReference>
<comment type="caution">
    <text evidence="2">The sequence shown here is derived from an EMBL/GenBank/DDBJ whole genome shotgun (WGS) entry which is preliminary data.</text>
</comment>
<name>A0A9P3LT79_9FUNG</name>
<dbReference type="OrthoDB" id="2359715at2759"/>
<gene>
    <name evidence="2" type="ORF">EMPS_02091</name>
</gene>
<evidence type="ECO:0000256" key="1">
    <source>
        <dbReference type="SAM" id="SignalP"/>
    </source>
</evidence>
<dbReference type="AlphaFoldDB" id="A0A9P3LT79"/>
<keyword evidence="3" id="KW-1185">Reference proteome</keyword>
<dbReference type="EMBL" id="BQFW01000003">
    <property type="protein sequence ID" value="GJJ69743.1"/>
    <property type="molecule type" value="Genomic_DNA"/>
</dbReference>
<keyword evidence="1" id="KW-0732">Signal</keyword>
<evidence type="ECO:0000313" key="2">
    <source>
        <dbReference type="EMBL" id="GJJ69743.1"/>
    </source>
</evidence>
<proteinExistence type="predicted"/>
<protein>
    <submittedName>
        <fullName evidence="2">Uncharacterized protein</fullName>
    </submittedName>
</protein>
<sequence length="126" mass="13666">MVKLASHLTVIALVALFSVATQVEGQSGRSIKREVASQPSVDLILVKRDGTANQKLTIPRDTCHFMSYGVWMTLSSVKIVSPNTSCAIYQDENCKLEIQQGTTSVGVGHKANTIRCTSISQQELLS</sequence>
<reference evidence="2" key="1">
    <citation type="submission" date="2021-11" db="EMBL/GenBank/DDBJ databases">
        <authorList>
            <person name="Herlambang A."/>
            <person name="Guo Y."/>
            <person name="Takashima Y."/>
            <person name="Nishizawa T."/>
        </authorList>
    </citation>
    <scope>NUCLEOTIDE SEQUENCE</scope>
    <source>
        <strain evidence="2">E1425</strain>
    </source>
</reference>
<organism evidence="2 3">
    <name type="scientific">Entomortierella parvispora</name>
    <dbReference type="NCBI Taxonomy" id="205924"/>
    <lineage>
        <taxon>Eukaryota</taxon>
        <taxon>Fungi</taxon>
        <taxon>Fungi incertae sedis</taxon>
        <taxon>Mucoromycota</taxon>
        <taxon>Mortierellomycotina</taxon>
        <taxon>Mortierellomycetes</taxon>
        <taxon>Mortierellales</taxon>
        <taxon>Mortierellaceae</taxon>
        <taxon>Entomortierella</taxon>
    </lineage>
</organism>
<feature type="signal peptide" evidence="1">
    <location>
        <begin position="1"/>
        <end position="25"/>
    </location>
</feature>
<feature type="chain" id="PRO_5040403795" evidence="1">
    <location>
        <begin position="26"/>
        <end position="126"/>
    </location>
</feature>